<dbReference type="EMBL" id="AP021927">
    <property type="protein sequence ID" value="BBQ29108.1"/>
    <property type="molecule type" value="Genomic_DNA"/>
</dbReference>
<evidence type="ECO:0000313" key="4">
    <source>
        <dbReference type="EMBL" id="GJA62914.1"/>
    </source>
</evidence>
<dbReference type="EMBL" id="BPOP01000008">
    <property type="protein sequence ID" value="GJB91131.1"/>
    <property type="molecule type" value="Genomic_DNA"/>
</dbReference>
<keyword evidence="1" id="KW-0732">Signal</keyword>
<feature type="signal peptide" evidence="1">
    <location>
        <begin position="1"/>
        <end position="19"/>
    </location>
</feature>
<dbReference type="Proteomes" id="UP000737420">
    <property type="component" value="Unassembled WGS sequence"/>
</dbReference>
<dbReference type="Proteomes" id="UP000886934">
    <property type="component" value="Unassembled WGS sequence"/>
</dbReference>
<sequence length="79" mass="8693">MKPMQSLLPLFAILLCACADTSYPRSELQIDDADAWQAICKDGVRVRAVTDEGICADHRGVAMWTNKPRAARMAEEAAK</sequence>
<evidence type="ECO:0000313" key="7">
    <source>
        <dbReference type="Proteomes" id="UP000737420"/>
    </source>
</evidence>
<reference evidence="2 6" key="1">
    <citation type="submission" date="2019-12" db="EMBL/GenBank/DDBJ databases">
        <title>complete genome sequences of Aeromonas caviae str. WP2-W18-ESBL-01 isolated from wastewater treatment plant effluent.</title>
        <authorList>
            <person name="Sekizuka T."/>
            <person name="Itokawa K."/>
            <person name="Yatsu K."/>
            <person name="Inamine Y."/>
            <person name="Kuroda M."/>
        </authorList>
    </citation>
    <scope>NUCLEOTIDE SEQUENCE [LARGE SCALE GENOMIC DNA]</scope>
    <source>
        <strain evidence="2 6">WP2-W18-ESBL-01</strain>
    </source>
</reference>
<feature type="chain" id="PRO_5044386995" description="DUF333 domain-containing protein" evidence="1">
    <location>
        <begin position="20"/>
        <end position="79"/>
    </location>
</feature>
<evidence type="ECO:0000313" key="3">
    <source>
        <dbReference type="EMBL" id="GJA42564.1"/>
    </source>
</evidence>
<dbReference type="Proteomes" id="UP000886939">
    <property type="component" value="Unassembled WGS sequence"/>
</dbReference>
<protein>
    <recommendedName>
        <fullName evidence="8">DUF333 domain-containing protein</fullName>
    </recommendedName>
</protein>
<reference evidence="3 7" key="2">
    <citation type="submission" date="2021-07" db="EMBL/GenBank/DDBJ databases">
        <title>Draft genome sequence of carbapenem-resistant Aeromonas spp. in Japan.</title>
        <authorList>
            <person name="Maehana S."/>
            <person name="Suzuki M."/>
            <person name="Kitasato H."/>
        </authorList>
    </citation>
    <scope>NUCLEOTIDE SEQUENCE</scope>
    <source>
        <strain evidence="3">KAM343</strain>
        <strain evidence="4">KAM351</strain>
        <strain evidence="5 7">KAM382</strain>
    </source>
</reference>
<evidence type="ECO:0000313" key="6">
    <source>
        <dbReference type="Proteomes" id="UP000515756"/>
    </source>
</evidence>
<proteinExistence type="predicted"/>
<accession>A0A2X4NMP0</accession>
<gene>
    <name evidence="3" type="ORF">KAM343_33600</name>
    <name evidence="4" type="ORF">KAM351_15250</name>
    <name evidence="5" type="ORF">KAM382_11920</name>
    <name evidence="2" type="ORF">WP2W18E01_06900</name>
</gene>
<dbReference type="EMBL" id="BPNN01000017">
    <property type="protein sequence ID" value="GJA62914.1"/>
    <property type="molecule type" value="Genomic_DNA"/>
</dbReference>
<name>A0A2X4NMP0_AERCA</name>
<dbReference type="EMBL" id="BPNI01000088">
    <property type="protein sequence ID" value="GJA42564.1"/>
    <property type="molecule type" value="Genomic_DNA"/>
</dbReference>
<evidence type="ECO:0000256" key="1">
    <source>
        <dbReference type="SAM" id="SignalP"/>
    </source>
</evidence>
<evidence type="ECO:0000313" key="5">
    <source>
        <dbReference type="EMBL" id="GJB91131.1"/>
    </source>
</evidence>
<dbReference type="PROSITE" id="PS51257">
    <property type="entry name" value="PROKAR_LIPOPROTEIN"/>
    <property type="match status" value="1"/>
</dbReference>
<evidence type="ECO:0000313" key="2">
    <source>
        <dbReference type="EMBL" id="BBQ29108.1"/>
    </source>
</evidence>
<dbReference type="AlphaFoldDB" id="A0A2X4NMP0"/>
<organism evidence="2 6">
    <name type="scientific">Aeromonas caviae</name>
    <name type="common">Aeromonas punctata</name>
    <dbReference type="NCBI Taxonomy" id="648"/>
    <lineage>
        <taxon>Bacteria</taxon>
        <taxon>Pseudomonadati</taxon>
        <taxon>Pseudomonadota</taxon>
        <taxon>Gammaproteobacteria</taxon>
        <taxon>Aeromonadales</taxon>
        <taxon>Aeromonadaceae</taxon>
        <taxon>Aeromonas</taxon>
    </lineage>
</organism>
<evidence type="ECO:0008006" key="8">
    <source>
        <dbReference type="Google" id="ProtNLM"/>
    </source>
</evidence>
<dbReference type="Proteomes" id="UP000515756">
    <property type="component" value="Chromosome"/>
</dbReference>